<sequence length="182" mass="19724">MRLSFLFGSTLAVAASIWGIAHPSAVAIRLADGTVSFDKPPRLVNASTTFETVNVPGATYYFTVSLPENAGEPLQRIAIAQNQGFDDIRFQLKDSVAFEGTPERKGEKLRLKAVTKDNKTGTITVTFDPPVSPGKTVTIGLDPVRNPWTSGVYLFRVTAFPAGEKAYGLDLGVGRLHFYPSF</sequence>
<dbReference type="EMBL" id="JAMPKK010000012">
    <property type="protein sequence ID" value="MEP0864380.1"/>
    <property type="molecule type" value="Genomic_DNA"/>
</dbReference>
<evidence type="ECO:0000313" key="1">
    <source>
        <dbReference type="EMBL" id="MEP0864380.1"/>
    </source>
</evidence>
<comment type="caution">
    <text evidence="1">The sequence shown here is derived from an EMBL/GenBank/DDBJ whole genome shotgun (WGS) entry which is preliminary data.</text>
</comment>
<dbReference type="InterPro" id="IPR021256">
    <property type="entry name" value="DUF2808"/>
</dbReference>
<protein>
    <submittedName>
        <fullName evidence="1">DUF2808 domain-containing protein</fullName>
    </submittedName>
</protein>
<proteinExistence type="predicted"/>
<organism evidence="1 2">
    <name type="scientific">Funiculus sociatus GB2-A5</name>
    <dbReference type="NCBI Taxonomy" id="2933946"/>
    <lineage>
        <taxon>Bacteria</taxon>
        <taxon>Bacillati</taxon>
        <taxon>Cyanobacteriota</taxon>
        <taxon>Cyanophyceae</taxon>
        <taxon>Coleofasciculales</taxon>
        <taxon>Coleofasciculaceae</taxon>
        <taxon>Funiculus</taxon>
    </lineage>
</organism>
<gene>
    <name evidence="1" type="ORF">NDI37_07845</name>
</gene>
<evidence type="ECO:0000313" key="2">
    <source>
        <dbReference type="Proteomes" id="UP001442494"/>
    </source>
</evidence>
<dbReference type="RefSeq" id="WP_190421098.1">
    <property type="nucleotide sequence ID" value="NZ_JAMPKK010000012.1"/>
</dbReference>
<reference evidence="1 2" key="1">
    <citation type="submission" date="2022-04" db="EMBL/GenBank/DDBJ databases">
        <title>Positive selection, recombination, and allopatry shape intraspecific diversity of widespread and dominant cyanobacteria.</title>
        <authorList>
            <person name="Wei J."/>
            <person name="Shu W."/>
            <person name="Hu C."/>
        </authorList>
    </citation>
    <scope>NUCLEOTIDE SEQUENCE [LARGE SCALE GENOMIC DNA]</scope>
    <source>
        <strain evidence="1 2">GB2-A5</strain>
    </source>
</reference>
<name>A0ABV0JM78_9CYAN</name>
<dbReference type="Proteomes" id="UP001442494">
    <property type="component" value="Unassembled WGS sequence"/>
</dbReference>
<keyword evidence="2" id="KW-1185">Reference proteome</keyword>
<accession>A0ABV0JM78</accession>
<dbReference type="Pfam" id="PF10989">
    <property type="entry name" value="DUF2808"/>
    <property type="match status" value="1"/>
</dbReference>